<feature type="chain" id="PRO_5046575025" evidence="1">
    <location>
        <begin position="18"/>
        <end position="111"/>
    </location>
</feature>
<comment type="caution">
    <text evidence="2">The sequence shown here is derived from an EMBL/GenBank/DDBJ whole genome shotgun (WGS) entry which is preliminary data.</text>
</comment>
<dbReference type="Proteomes" id="UP001145742">
    <property type="component" value="Unassembled WGS sequence"/>
</dbReference>
<keyword evidence="1" id="KW-0732">Signal</keyword>
<proteinExistence type="predicted"/>
<evidence type="ECO:0000313" key="2">
    <source>
        <dbReference type="EMBL" id="KAJ7406077.1"/>
    </source>
</evidence>
<sequence length="111" mass="12622">MSMLVFTILLETDYISAITQIHDEIRIPLDKISSTQLDKHIMWWVSNWLMGQAQKALLFNIFINNLDRGLEGILSKFADGTKLGGVVDFLEGKEALQRDLSELEGWTITPI</sequence>
<evidence type="ECO:0000256" key="1">
    <source>
        <dbReference type="SAM" id="SignalP"/>
    </source>
</evidence>
<evidence type="ECO:0000313" key="3">
    <source>
        <dbReference type="Proteomes" id="UP001145742"/>
    </source>
</evidence>
<accession>A0ABQ9CNF4</accession>
<gene>
    <name evidence="2" type="ORF">WISP_136216</name>
</gene>
<name>A0ABQ9CNF4_9PASS</name>
<organism evidence="2 3">
    <name type="scientific">Willisornis vidua</name>
    <name type="common">Xingu scale-backed antbird</name>
    <dbReference type="NCBI Taxonomy" id="1566151"/>
    <lineage>
        <taxon>Eukaryota</taxon>
        <taxon>Metazoa</taxon>
        <taxon>Chordata</taxon>
        <taxon>Craniata</taxon>
        <taxon>Vertebrata</taxon>
        <taxon>Euteleostomi</taxon>
        <taxon>Archelosauria</taxon>
        <taxon>Archosauria</taxon>
        <taxon>Dinosauria</taxon>
        <taxon>Saurischia</taxon>
        <taxon>Theropoda</taxon>
        <taxon>Coelurosauria</taxon>
        <taxon>Aves</taxon>
        <taxon>Neognathae</taxon>
        <taxon>Neoaves</taxon>
        <taxon>Telluraves</taxon>
        <taxon>Australaves</taxon>
        <taxon>Passeriformes</taxon>
        <taxon>Thamnophilidae</taxon>
        <taxon>Willisornis</taxon>
    </lineage>
</organism>
<protein>
    <submittedName>
        <fullName evidence="2">Uncharacterized protein</fullName>
    </submittedName>
</protein>
<reference evidence="2" key="1">
    <citation type="submission" date="2019-10" db="EMBL/GenBank/DDBJ databases">
        <authorList>
            <person name="Soares A.E.R."/>
            <person name="Aleixo A."/>
            <person name="Schneider P."/>
            <person name="Miyaki C.Y."/>
            <person name="Schneider M.P."/>
            <person name="Mello C."/>
            <person name="Vasconcelos A.T.R."/>
        </authorList>
    </citation>
    <scope>NUCLEOTIDE SEQUENCE</scope>
    <source>
        <tissue evidence="2">Muscle</tissue>
    </source>
</reference>
<keyword evidence="3" id="KW-1185">Reference proteome</keyword>
<dbReference type="EMBL" id="WHWB01034678">
    <property type="protein sequence ID" value="KAJ7406077.1"/>
    <property type="molecule type" value="Genomic_DNA"/>
</dbReference>
<feature type="signal peptide" evidence="1">
    <location>
        <begin position="1"/>
        <end position="17"/>
    </location>
</feature>